<accession>A0A2U3QIW1</accession>
<reference evidence="2" key="1">
    <citation type="submission" date="2018-03" db="EMBL/GenBank/DDBJ databases">
        <authorList>
            <person name="Zecchin S."/>
        </authorList>
    </citation>
    <scope>NUCLEOTIDE SEQUENCE [LARGE SCALE GENOMIC DNA]</scope>
</reference>
<evidence type="ECO:0000313" key="2">
    <source>
        <dbReference type="Proteomes" id="UP000245125"/>
    </source>
</evidence>
<dbReference type="SUPFAM" id="SSF48371">
    <property type="entry name" value="ARM repeat"/>
    <property type="match status" value="1"/>
</dbReference>
<dbReference type="EMBL" id="OUUY01000097">
    <property type="protein sequence ID" value="SPQ01300.1"/>
    <property type="molecule type" value="Genomic_DNA"/>
</dbReference>
<dbReference type="OrthoDB" id="9766168at2"/>
<name>A0A2U3QIW1_9BACT</name>
<keyword evidence="2" id="KW-1185">Reference proteome</keyword>
<gene>
    <name evidence="1" type="ORF">NBG4_50032</name>
</gene>
<evidence type="ECO:0000313" key="1">
    <source>
        <dbReference type="EMBL" id="SPQ01300.1"/>
    </source>
</evidence>
<proteinExistence type="predicted"/>
<organism evidence="1 2">
    <name type="scientific">Candidatus Sulfobium mesophilum</name>
    <dbReference type="NCBI Taxonomy" id="2016548"/>
    <lineage>
        <taxon>Bacteria</taxon>
        <taxon>Pseudomonadati</taxon>
        <taxon>Nitrospirota</taxon>
        <taxon>Nitrospiria</taxon>
        <taxon>Nitrospirales</taxon>
        <taxon>Nitrospiraceae</taxon>
        <taxon>Candidatus Sulfobium</taxon>
    </lineage>
</organism>
<sequence>MVEKVTMKEKEEAKKIPLDAKLLSDAIIELNISRRSVGLYPGDHPIVKESLRKAFSCFESLFELSHNITLGIAKNTLVVGDFLLDARNPVFKEFAESLHLKGIAAVAFYSGLSMEDLQGFHELLVAKDSFTGPEIIRLAESKGIKSIKLIPLDISKFHFAKDSLRKEGSDCALWESYVSGLIDGTLADSDAEGVILSVRQEDIASFLNNRMAGDIDETSYDRVITSYLKKRENGGIRAESFSKFLSLIDNLSPELKQQFIKRAFGRPAVEAGEAESLLKEITSCDMERLEAILHENSSLIPESLSNLLDKLRHAKTDESFFDRLFANRGAIDDIEIDENMIRLFQDDQFNNYVNKSYQDELQLMMQPPKISKASLAEEIEEHYREELIGKTISEIVLELLEGDFIAREDYQCLLERILAMTEQFLEAGRFYEISEIYSTISSHSHAGKFNDDASGVLADFFHSENFLSGLIEALKLWGRSEREGALRLAKMNKCHLMGRLLDALSEETDSSIRKFLLYVLSSFGDEIFPEVIKRLNDPRWYVVRNMMYLIREAGGIKYVTYVRRFARDKDEKICFEALKTLVHFKTSDSLSYIKFHLNGDDPELRSRVISLVGTYRCEDAVPYLLQLLEKKDIFGSGSGDKVSIIRALGKIGDPRAVSVLTKIYHSSAILFKAELDQLRVEIFKNTENYPRDSVNHLLEIGLRSRNYEIRAISERLLGERETAYVS</sequence>
<dbReference type="Proteomes" id="UP000245125">
    <property type="component" value="Unassembled WGS sequence"/>
</dbReference>
<dbReference type="InterPro" id="IPR011989">
    <property type="entry name" value="ARM-like"/>
</dbReference>
<dbReference type="InterPro" id="IPR016024">
    <property type="entry name" value="ARM-type_fold"/>
</dbReference>
<dbReference type="AlphaFoldDB" id="A0A2U3QIW1"/>
<dbReference type="Gene3D" id="1.25.10.10">
    <property type="entry name" value="Leucine-rich Repeat Variant"/>
    <property type="match status" value="1"/>
</dbReference>
<protein>
    <recommendedName>
        <fullName evidence="3">HEAT repeat domain-containing protein</fullName>
    </recommendedName>
</protein>
<evidence type="ECO:0008006" key="3">
    <source>
        <dbReference type="Google" id="ProtNLM"/>
    </source>
</evidence>
<dbReference type="Pfam" id="PF13646">
    <property type="entry name" value="HEAT_2"/>
    <property type="match status" value="1"/>
</dbReference>